<gene>
    <name evidence="2" type="ORF">SAMN02745166_04098</name>
</gene>
<dbReference type="Proteomes" id="UP000190774">
    <property type="component" value="Unassembled WGS sequence"/>
</dbReference>
<dbReference type="EMBL" id="FUYE01000017">
    <property type="protein sequence ID" value="SKB04767.1"/>
    <property type="molecule type" value="Genomic_DNA"/>
</dbReference>
<keyword evidence="1" id="KW-0732">Signal</keyword>
<accession>A0A1T4YSD2</accession>
<evidence type="ECO:0000313" key="2">
    <source>
        <dbReference type="EMBL" id="SKB04767.1"/>
    </source>
</evidence>
<dbReference type="OrthoDB" id="9815928at2"/>
<name>A0A1T4YSD2_9BACT</name>
<protein>
    <recommendedName>
        <fullName evidence="4">NlpC/P60 family protein</fullName>
    </recommendedName>
</protein>
<dbReference type="InterPro" id="IPR038765">
    <property type="entry name" value="Papain-like_cys_pep_sf"/>
</dbReference>
<sequence>MRKASPALLFLGLVLLAASCSTPQRRKSPELIPGEVDALSQVTPTEALAIADRYARHAWRPFARNILHGPDVSGVLVHTPDVSLKDPPERPGWWVPGEMNLGIPYKWGGFDDPASFDRAISEGLAAGDVSSPAKRRADNAGVSQQATGVDCSGYISRCLKLPSVLDTSQLPSVCRPIEARDLRPGDLLNIPRGHVVLCAGWARPDQSWIYYYETGGGPDYWRPGLKEAPLNAMLELGYQPLRYRGMAYEPTTSGKEVLTRSIRSAVLSVPHPTVGEP</sequence>
<feature type="chain" id="PRO_5012820756" description="NlpC/P60 family protein" evidence="1">
    <location>
        <begin position="18"/>
        <end position="277"/>
    </location>
</feature>
<proteinExistence type="predicted"/>
<dbReference type="AlphaFoldDB" id="A0A1T4YSD2"/>
<feature type="signal peptide" evidence="1">
    <location>
        <begin position="1"/>
        <end position="17"/>
    </location>
</feature>
<evidence type="ECO:0008006" key="4">
    <source>
        <dbReference type="Google" id="ProtNLM"/>
    </source>
</evidence>
<keyword evidence="3" id="KW-1185">Reference proteome</keyword>
<dbReference type="PROSITE" id="PS51257">
    <property type="entry name" value="PROKAR_LIPOPROTEIN"/>
    <property type="match status" value="1"/>
</dbReference>
<evidence type="ECO:0000256" key="1">
    <source>
        <dbReference type="SAM" id="SignalP"/>
    </source>
</evidence>
<organism evidence="2 3">
    <name type="scientific">Prosthecobacter debontii</name>
    <dbReference type="NCBI Taxonomy" id="48467"/>
    <lineage>
        <taxon>Bacteria</taxon>
        <taxon>Pseudomonadati</taxon>
        <taxon>Verrucomicrobiota</taxon>
        <taxon>Verrucomicrobiia</taxon>
        <taxon>Verrucomicrobiales</taxon>
        <taxon>Verrucomicrobiaceae</taxon>
        <taxon>Prosthecobacter</taxon>
    </lineage>
</organism>
<reference evidence="3" key="1">
    <citation type="submission" date="2017-02" db="EMBL/GenBank/DDBJ databases">
        <authorList>
            <person name="Varghese N."/>
            <person name="Submissions S."/>
        </authorList>
    </citation>
    <scope>NUCLEOTIDE SEQUENCE [LARGE SCALE GENOMIC DNA]</scope>
    <source>
        <strain evidence="3">ATCC 700200</strain>
    </source>
</reference>
<evidence type="ECO:0000313" key="3">
    <source>
        <dbReference type="Proteomes" id="UP000190774"/>
    </source>
</evidence>
<dbReference type="STRING" id="48467.SAMN02745166_04098"/>
<dbReference type="SUPFAM" id="SSF54001">
    <property type="entry name" value="Cysteine proteinases"/>
    <property type="match status" value="1"/>
</dbReference>
<dbReference type="Gene3D" id="3.90.1720.10">
    <property type="entry name" value="endopeptidase domain like (from Nostoc punctiforme)"/>
    <property type="match status" value="1"/>
</dbReference>